<evidence type="ECO:0000256" key="1">
    <source>
        <dbReference type="SAM" id="SignalP"/>
    </source>
</evidence>
<comment type="caution">
    <text evidence="2">The sequence shown here is derived from an EMBL/GenBank/DDBJ whole genome shotgun (WGS) entry which is preliminary data.</text>
</comment>
<accession>A0A2A5RI33</accession>
<feature type="chain" id="PRO_5012788865" evidence="1">
    <location>
        <begin position="28"/>
        <end position="216"/>
    </location>
</feature>
<sequence>MSILKKGAITLLSIVTLAGIGISHTSADTTATTPGSGTDVISNVMDVNGETVQTIGPVQTAFQLTESYSKDNGVTFDQAARYLGFSAAQLYGRAASYTYRTFSSQFTVTSSYKPSVTFYCKTEESGGFRGIVTILTVQMNRSYNGISKQFGGTVYANLEDPNRIYYIVNGDFYNNGTTTVNGGVNVGVGSSASVKFGVSSSSNHYAYTYKTGYVNF</sequence>
<dbReference type="RefSeq" id="WP_180752719.1">
    <property type="nucleotide sequence ID" value="NZ_BBAL01000025.1"/>
</dbReference>
<keyword evidence="1" id="KW-0732">Signal</keyword>
<dbReference type="EMBL" id="JXJU01000027">
    <property type="protein sequence ID" value="PCR98731.1"/>
    <property type="molecule type" value="Genomic_DNA"/>
</dbReference>
<name>A0A2A5RI33_9LACT</name>
<keyword evidence="3" id="KW-1185">Reference proteome</keyword>
<dbReference type="AlphaFoldDB" id="A0A2A5RI33"/>
<reference evidence="2 3" key="1">
    <citation type="submission" date="2014-12" db="EMBL/GenBank/DDBJ databases">
        <title>Draft genome sequences of 10 type strains of Lactococcus.</title>
        <authorList>
            <person name="Sun Z."/>
            <person name="Zhong Z."/>
            <person name="Liu W."/>
            <person name="Zhang W."/>
            <person name="Zhang H."/>
        </authorList>
    </citation>
    <scope>NUCLEOTIDE SEQUENCE [LARGE SCALE GENOMIC DNA]</scope>
    <source>
        <strain evidence="2 3">JCM 16395</strain>
    </source>
</reference>
<feature type="signal peptide" evidence="1">
    <location>
        <begin position="1"/>
        <end position="27"/>
    </location>
</feature>
<protein>
    <submittedName>
        <fullName evidence="2">Uncharacterized protein</fullName>
    </submittedName>
</protein>
<evidence type="ECO:0000313" key="2">
    <source>
        <dbReference type="EMBL" id="PCR98731.1"/>
    </source>
</evidence>
<dbReference type="Proteomes" id="UP000218181">
    <property type="component" value="Unassembled WGS sequence"/>
</dbReference>
<evidence type="ECO:0000313" key="3">
    <source>
        <dbReference type="Proteomes" id="UP000218181"/>
    </source>
</evidence>
<organism evidence="2 3">
    <name type="scientific">Lactococcus fujiensis JCM 16395</name>
    <dbReference type="NCBI Taxonomy" id="1291764"/>
    <lineage>
        <taxon>Bacteria</taxon>
        <taxon>Bacillati</taxon>
        <taxon>Bacillota</taxon>
        <taxon>Bacilli</taxon>
        <taxon>Lactobacillales</taxon>
        <taxon>Streptococcaceae</taxon>
        <taxon>Lactococcus</taxon>
    </lineage>
</organism>
<proteinExistence type="predicted"/>
<gene>
    <name evidence="2" type="ORF">RT41_GL000938</name>
</gene>